<feature type="domain" description="Response regulatory" evidence="3">
    <location>
        <begin position="12"/>
        <end position="130"/>
    </location>
</feature>
<proteinExistence type="predicted"/>
<keyword evidence="1 2" id="KW-0597">Phosphoprotein</keyword>
<dbReference type="SMART" id="SM00448">
    <property type="entry name" value="REC"/>
    <property type="match status" value="1"/>
</dbReference>
<sequence length="141" mass="15526">MYTQSISVQGLRLLIVDDDPDTRQILNILFELEGAKVTAVPSASEAINVIPQFKPDILISDISLPDESGYSLLHKVRSLMAAQGKQIPAIALTGFAREEDRIYAFASGFQAHLCKPVNLDELVYEVASLAQCQHLERMGIL</sequence>
<dbReference type="RefSeq" id="WP_280652488.1">
    <property type="nucleotide sequence ID" value="NZ_JANQDL010000053.1"/>
</dbReference>
<dbReference type="InterPro" id="IPR011006">
    <property type="entry name" value="CheY-like_superfamily"/>
</dbReference>
<dbReference type="PANTHER" id="PTHR44591:SF23">
    <property type="entry name" value="CHEY SUBFAMILY"/>
    <property type="match status" value="1"/>
</dbReference>
<evidence type="ECO:0000256" key="1">
    <source>
        <dbReference type="ARBA" id="ARBA00022553"/>
    </source>
</evidence>
<dbReference type="Gene3D" id="3.40.50.2300">
    <property type="match status" value="1"/>
</dbReference>
<dbReference type="EMBL" id="JANQDL010000053">
    <property type="protein sequence ID" value="MDH6063695.1"/>
    <property type="molecule type" value="Genomic_DNA"/>
</dbReference>
<reference evidence="4 5" key="1">
    <citation type="journal article" date="2023" name="J. Phycol.">
        <title>Chrysosporum ovalisporum is synonymous with the true-branching cyanobacterium Umezakia natans (Nostocales/Aphanizomenonaceae).</title>
        <authorList>
            <person name="McGregor G.B."/>
            <person name="Sendall B.C."/>
            <person name="Niiyama Y."/>
            <person name="Tuji A."/>
            <person name="Willis A."/>
        </authorList>
    </citation>
    <scope>NUCLEOTIDE SEQUENCE [LARGE SCALE GENOMIC DNA]</scope>
    <source>
        <strain evidence="4 5">FSS-62</strain>
    </source>
</reference>
<protein>
    <submittedName>
        <fullName evidence="4">Response regulator</fullName>
    </submittedName>
</protein>
<dbReference type="Proteomes" id="UP001159370">
    <property type="component" value="Unassembled WGS sequence"/>
</dbReference>
<evidence type="ECO:0000313" key="5">
    <source>
        <dbReference type="Proteomes" id="UP001159370"/>
    </source>
</evidence>
<evidence type="ECO:0000256" key="2">
    <source>
        <dbReference type="PROSITE-ProRule" id="PRU00169"/>
    </source>
</evidence>
<dbReference type="InterPro" id="IPR001789">
    <property type="entry name" value="Sig_transdc_resp-reg_receiver"/>
</dbReference>
<name>A0AA43GYX0_9CYAN</name>
<gene>
    <name evidence="4" type="ORF">NWP23_07920</name>
</gene>
<organism evidence="4 5">
    <name type="scientific">Umezakia ovalisporum FSS-62</name>
    <dbReference type="NCBI Taxonomy" id="2971776"/>
    <lineage>
        <taxon>Bacteria</taxon>
        <taxon>Bacillati</taxon>
        <taxon>Cyanobacteriota</taxon>
        <taxon>Cyanophyceae</taxon>
        <taxon>Nostocales</taxon>
        <taxon>Nodulariaceae</taxon>
        <taxon>Umezakia</taxon>
    </lineage>
</organism>
<feature type="modified residue" description="4-aspartylphosphate" evidence="2">
    <location>
        <position position="61"/>
    </location>
</feature>
<dbReference type="GO" id="GO:0000160">
    <property type="term" value="P:phosphorelay signal transduction system"/>
    <property type="evidence" value="ECO:0007669"/>
    <property type="project" value="InterPro"/>
</dbReference>
<evidence type="ECO:0000313" key="4">
    <source>
        <dbReference type="EMBL" id="MDH6063695.1"/>
    </source>
</evidence>
<dbReference type="CDD" id="cd17580">
    <property type="entry name" value="REC_2_DhkD-like"/>
    <property type="match status" value="1"/>
</dbReference>
<accession>A0AA43GYX0</accession>
<dbReference type="PROSITE" id="PS50110">
    <property type="entry name" value="RESPONSE_REGULATORY"/>
    <property type="match status" value="1"/>
</dbReference>
<dbReference type="GeneID" id="83683501"/>
<dbReference type="Pfam" id="PF00072">
    <property type="entry name" value="Response_reg"/>
    <property type="match status" value="1"/>
</dbReference>
<evidence type="ECO:0000259" key="3">
    <source>
        <dbReference type="PROSITE" id="PS50110"/>
    </source>
</evidence>
<dbReference type="SUPFAM" id="SSF52172">
    <property type="entry name" value="CheY-like"/>
    <property type="match status" value="1"/>
</dbReference>
<dbReference type="PANTHER" id="PTHR44591">
    <property type="entry name" value="STRESS RESPONSE REGULATOR PROTEIN 1"/>
    <property type="match status" value="1"/>
</dbReference>
<dbReference type="AlphaFoldDB" id="A0AA43GYX0"/>
<dbReference type="InterPro" id="IPR050595">
    <property type="entry name" value="Bact_response_regulator"/>
</dbReference>
<comment type="caution">
    <text evidence="4">The sequence shown here is derived from an EMBL/GenBank/DDBJ whole genome shotgun (WGS) entry which is preliminary data.</text>
</comment>